<organism evidence="1 2">
    <name type="scientific">Discina gigas</name>
    <dbReference type="NCBI Taxonomy" id="1032678"/>
    <lineage>
        <taxon>Eukaryota</taxon>
        <taxon>Fungi</taxon>
        <taxon>Dikarya</taxon>
        <taxon>Ascomycota</taxon>
        <taxon>Pezizomycotina</taxon>
        <taxon>Pezizomycetes</taxon>
        <taxon>Pezizales</taxon>
        <taxon>Discinaceae</taxon>
        <taxon>Discina</taxon>
    </lineage>
</organism>
<feature type="non-terminal residue" evidence="1">
    <location>
        <position position="144"/>
    </location>
</feature>
<evidence type="ECO:0000313" key="1">
    <source>
        <dbReference type="EMBL" id="KAL0632372.1"/>
    </source>
</evidence>
<proteinExistence type="predicted"/>
<protein>
    <submittedName>
        <fullName evidence="1">Uncharacterized protein</fullName>
    </submittedName>
</protein>
<evidence type="ECO:0000313" key="2">
    <source>
        <dbReference type="Proteomes" id="UP001447188"/>
    </source>
</evidence>
<accession>A0ABR3G8U2</accession>
<dbReference type="Proteomes" id="UP001447188">
    <property type="component" value="Unassembled WGS sequence"/>
</dbReference>
<name>A0ABR3G8U2_9PEZI</name>
<sequence length="144" mass="16002">MSTWDATQFANQVGAQYKTLRNLIPIPHDPFSASASASASPSADATYTSFYAKIRTNLELVRDVLEQKKPKFQEIWGPEVRNSTVGAHFRCLIQPKPLGTPTPFLVVAAGGKTHCMIRPNQTDPPVLQQLLLEAFLRHGDLKMR</sequence>
<dbReference type="EMBL" id="JBBBZM010000172">
    <property type="protein sequence ID" value="KAL0632372.1"/>
    <property type="molecule type" value="Genomic_DNA"/>
</dbReference>
<gene>
    <name evidence="1" type="ORF">Q9L58_008733</name>
</gene>
<reference evidence="1 2" key="1">
    <citation type="submission" date="2024-02" db="EMBL/GenBank/DDBJ databases">
        <title>Discinaceae phylogenomics.</title>
        <authorList>
            <person name="Dirks A.C."/>
            <person name="James T.Y."/>
        </authorList>
    </citation>
    <scope>NUCLEOTIDE SEQUENCE [LARGE SCALE GENOMIC DNA]</scope>
    <source>
        <strain evidence="1 2">ACD0624</strain>
    </source>
</reference>
<keyword evidence="2" id="KW-1185">Reference proteome</keyword>
<comment type="caution">
    <text evidence="1">The sequence shown here is derived from an EMBL/GenBank/DDBJ whole genome shotgun (WGS) entry which is preliminary data.</text>
</comment>